<proteinExistence type="predicted"/>
<protein>
    <submittedName>
        <fullName evidence="1">Uncharacterized protein</fullName>
    </submittedName>
</protein>
<sequence length="78" mass="9495">MLLPYICNEKVIFIKKNNNETTENFYIRCNFIIKQKPKNDVEIEKYNMYSNIYINHKFNNVVYINDISNKLKLMINKL</sequence>
<accession>A0A1V0SFQ5</accession>
<dbReference type="EMBL" id="KY684104">
    <property type="protein sequence ID" value="ARF10550.1"/>
    <property type="molecule type" value="Genomic_DNA"/>
</dbReference>
<gene>
    <name evidence="1" type="ORF">Hokovirus_2_77</name>
</gene>
<organism evidence="1">
    <name type="scientific">Hokovirus HKV1</name>
    <dbReference type="NCBI Taxonomy" id="1977638"/>
    <lineage>
        <taxon>Viruses</taxon>
        <taxon>Varidnaviria</taxon>
        <taxon>Bamfordvirae</taxon>
        <taxon>Nucleocytoviricota</taxon>
        <taxon>Megaviricetes</taxon>
        <taxon>Imitervirales</taxon>
        <taxon>Mimiviridae</taxon>
        <taxon>Klosneuvirinae</taxon>
        <taxon>Hokovirus</taxon>
    </lineage>
</organism>
<name>A0A1V0SFQ5_9VIRU</name>
<evidence type="ECO:0000313" key="1">
    <source>
        <dbReference type="EMBL" id="ARF10550.1"/>
    </source>
</evidence>
<reference evidence="1" key="1">
    <citation type="journal article" date="2017" name="Science">
        <title>Giant viruses with an expanded complement of translation system components.</title>
        <authorList>
            <person name="Schulz F."/>
            <person name="Yutin N."/>
            <person name="Ivanova N.N."/>
            <person name="Ortega D.R."/>
            <person name="Lee T.K."/>
            <person name="Vierheilig J."/>
            <person name="Daims H."/>
            <person name="Horn M."/>
            <person name="Wagner M."/>
            <person name="Jensen G.J."/>
            <person name="Kyrpides N.C."/>
            <person name="Koonin E.V."/>
            <person name="Woyke T."/>
        </authorList>
    </citation>
    <scope>NUCLEOTIDE SEQUENCE</scope>
    <source>
        <strain evidence="1">HKV1</strain>
    </source>
</reference>